<keyword evidence="1" id="KW-1133">Transmembrane helix</keyword>
<dbReference type="EMBL" id="JACAZI010000007">
    <property type="protein sequence ID" value="KAF7356242.1"/>
    <property type="molecule type" value="Genomic_DNA"/>
</dbReference>
<comment type="caution">
    <text evidence="2">The sequence shown here is derived from an EMBL/GenBank/DDBJ whole genome shotgun (WGS) entry which is preliminary data.</text>
</comment>
<accession>A0A8H6YD08</accession>
<sequence length="226" mass="25409">MIIFSDEFSKQLALEQIPHIEVRINTCPHQCVQCSSEKSAFSPHFLEHRMSWGRRLLYSSACISSCIFILSLAEFCAAGHRNRFTGIFQISVALSSFATSLILMILLRLGRTPGSQQRLARTDSQMFVLCGLGLTWIGFVCTLVAINEEVCRRDSTGVCFLFVIENILCWSLFITMFGAAYAMYRRAVTLHGNEMVPMPNPPPLVPAWRLSHISDSAGHPEKRFIS</sequence>
<evidence type="ECO:0000256" key="1">
    <source>
        <dbReference type="SAM" id="Phobius"/>
    </source>
</evidence>
<evidence type="ECO:0000313" key="3">
    <source>
        <dbReference type="Proteomes" id="UP000620124"/>
    </source>
</evidence>
<keyword evidence="1" id="KW-0812">Transmembrane</keyword>
<reference evidence="2" key="1">
    <citation type="submission" date="2020-05" db="EMBL/GenBank/DDBJ databases">
        <title>Mycena genomes resolve the evolution of fungal bioluminescence.</title>
        <authorList>
            <person name="Tsai I.J."/>
        </authorList>
    </citation>
    <scope>NUCLEOTIDE SEQUENCE</scope>
    <source>
        <strain evidence="2">CCC161011</strain>
    </source>
</reference>
<feature type="transmembrane region" description="Helical" evidence="1">
    <location>
        <begin position="86"/>
        <end position="107"/>
    </location>
</feature>
<keyword evidence="3" id="KW-1185">Reference proteome</keyword>
<dbReference type="AlphaFoldDB" id="A0A8H6YD08"/>
<keyword evidence="1" id="KW-0472">Membrane</keyword>
<feature type="transmembrane region" description="Helical" evidence="1">
    <location>
        <begin position="127"/>
        <end position="146"/>
    </location>
</feature>
<name>A0A8H6YD08_9AGAR</name>
<proteinExistence type="predicted"/>
<dbReference type="Proteomes" id="UP000620124">
    <property type="component" value="Unassembled WGS sequence"/>
</dbReference>
<evidence type="ECO:0000313" key="2">
    <source>
        <dbReference type="EMBL" id="KAF7356242.1"/>
    </source>
</evidence>
<dbReference type="OrthoDB" id="3018992at2759"/>
<gene>
    <name evidence="2" type="ORF">MVEN_00955700</name>
</gene>
<organism evidence="2 3">
    <name type="scientific">Mycena venus</name>
    <dbReference type="NCBI Taxonomy" id="2733690"/>
    <lineage>
        <taxon>Eukaryota</taxon>
        <taxon>Fungi</taxon>
        <taxon>Dikarya</taxon>
        <taxon>Basidiomycota</taxon>
        <taxon>Agaricomycotina</taxon>
        <taxon>Agaricomycetes</taxon>
        <taxon>Agaricomycetidae</taxon>
        <taxon>Agaricales</taxon>
        <taxon>Marasmiineae</taxon>
        <taxon>Mycenaceae</taxon>
        <taxon>Mycena</taxon>
    </lineage>
</organism>
<feature type="transmembrane region" description="Helical" evidence="1">
    <location>
        <begin position="158"/>
        <end position="184"/>
    </location>
</feature>
<feature type="transmembrane region" description="Helical" evidence="1">
    <location>
        <begin position="56"/>
        <end position="80"/>
    </location>
</feature>
<protein>
    <submittedName>
        <fullName evidence="2">Uncharacterized protein</fullName>
    </submittedName>
</protein>